<dbReference type="Proteomes" id="UP001165740">
    <property type="component" value="Chromosome 12"/>
</dbReference>
<dbReference type="OrthoDB" id="2422440at2759"/>
<evidence type="ECO:0000313" key="3">
    <source>
        <dbReference type="Proteomes" id="UP000076420"/>
    </source>
</evidence>
<dbReference type="KEGG" id="bgt:106067723"/>
<feature type="coiled-coil region" evidence="1">
    <location>
        <begin position="340"/>
        <end position="383"/>
    </location>
</feature>
<dbReference type="EnsemblMetazoa" id="BGLB017433-RA">
    <property type="protein sequence ID" value="BGLB017433-PA"/>
    <property type="gene ID" value="BGLB017433"/>
</dbReference>
<organism evidence="2 3">
    <name type="scientific">Biomphalaria glabrata</name>
    <name type="common">Bloodfluke planorb</name>
    <name type="synonym">Freshwater snail</name>
    <dbReference type="NCBI Taxonomy" id="6526"/>
    <lineage>
        <taxon>Eukaryota</taxon>
        <taxon>Metazoa</taxon>
        <taxon>Spiralia</taxon>
        <taxon>Lophotrochozoa</taxon>
        <taxon>Mollusca</taxon>
        <taxon>Gastropoda</taxon>
        <taxon>Heterobranchia</taxon>
        <taxon>Euthyneura</taxon>
        <taxon>Panpulmonata</taxon>
        <taxon>Hygrophila</taxon>
        <taxon>Lymnaeoidea</taxon>
        <taxon>Planorbidae</taxon>
        <taxon>Biomphalaria</taxon>
    </lineage>
</organism>
<protein>
    <submittedName>
        <fullName evidence="5 6">Gametogenetin-binding protein 2-like</fullName>
    </submittedName>
</protein>
<dbReference type="InterPro" id="IPR026073">
    <property type="entry name" value="GGNBP2"/>
</dbReference>
<dbReference type="RefSeq" id="XP_013082418.1">
    <property type="nucleotide sequence ID" value="XM_013226964.2"/>
</dbReference>
<accession>A0A2C9KC46</accession>
<dbReference type="RefSeq" id="XP_013082417.1">
    <property type="nucleotide sequence ID" value="XM_013226963.2"/>
</dbReference>
<evidence type="ECO:0000313" key="2">
    <source>
        <dbReference type="EnsemblMetazoa" id="BGLB017433-PB"/>
    </source>
</evidence>
<dbReference type="Proteomes" id="UP000076420">
    <property type="component" value="Unassembled WGS sequence"/>
</dbReference>
<dbReference type="STRING" id="6526.A0A2C9KC46"/>
<dbReference type="GO" id="GO:0005737">
    <property type="term" value="C:cytoplasm"/>
    <property type="evidence" value="ECO:0007669"/>
    <property type="project" value="TreeGrafter"/>
</dbReference>
<proteinExistence type="predicted"/>
<dbReference type="EnsemblMetazoa" id="BGLB017433-RB">
    <property type="protein sequence ID" value="BGLB017433-PB"/>
    <property type="gene ID" value="BGLB017433"/>
</dbReference>
<dbReference type="GO" id="GO:0005634">
    <property type="term" value="C:nucleus"/>
    <property type="evidence" value="ECO:0007669"/>
    <property type="project" value="TreeGrafter"/>
</dbReference>
<reference evidence="2" key="1">
    <citation type="submission" date="2020-05" db="UniProtKB">
        <authorList>
            <consortium name="EnsemblMetazoa"/>
        </authorList>
    </citation>
    <scope>IDENTIFICATION</scope>
    <source>
        <strain evidence="2">BB02</strain>
    </source>
</reference>
<evidence type="ECO:0000256" key="1">
    <source>
        <dbReference type="SAM" id="Coils"/>
    </source>
</evidence>
<dbReference type="VEuPathDB" id="VectorBase:BGLB017433"/>
<evidence type="ECO:0000313" key="5">
    <source>
        <dbReference type="RefSeq" id="XP_013082417.1"/>
    </source>
</evidence>
<dbReference type="VEuPathDB" id="VectorBase:BGLAX_029361"/>
<dbReference type="PANTHER" id="PTHR13601">
    <property type="entry name" value="GAMETOGENETIN-BINDING PROTEIN 2"/>
    <property type="match status" value="1"/>
</dbReference>
<gene>
    <name evidence="2" type="primary">106067723</name>
    <name evidence="5 6" type="synonym">LOC106067723</name>
</gene>
<name>A0A2C9KC46_BIOGL</name>
<keyword evidence="1" id="KW-0175">Coiled coil</keyword>
<evidence type="ECO:0000313" key="4">
    <source>
        <dbReference type="Proteomes" id="UP001165740"/>
    </source>
</evidence>
<dbReference type="AlphaFoldDB" id="A0A2C9KC46"/>
<keyword evidence="4" id="KW-1185">Reference proteome</keyword>
<sequence length="594" mass="68174">MASLVAICEPDVKYDFQRRQVPIEVDNMKMVIQFTDKCVDCEKLYGVKQRDLEHFTNKFNTLTKDEVAVALLVSGKDIMSLLSHMVPCVGCRKSVERLFYQLQKSQHPALEPLVITPRGELSVQLEYLFDPRSLFALFHVHGSKLHSVVESISKGKKNKRCNLHSLETHKSRTLGCWLDAWDALSETCREKVLVIDMKRLLNTVDSYLDKHKFCGECKSKVMLAYNILIGEVDSTTEKGYCAALYENLRCCAKEKHVHVLNDTEFIAHLLEKAEPEFLGGKRDRHAKTLDIAQEEVLTCLGIHIFERLHCIWQKLRSEEQTWLILFYMGVDALRKSYQAALEEKQGASNLELLCEELEEKEKRQEVKKEMKRQKKKQKKAKTQHCPVISTSSDMMTVDDIPCQCSNLESEDNYHHRHSGDANFNSLTLSLQSCELSCPTRHSLHTAETVVKSTRHDRWEDPAEVDSCESCSMHGSNEGSEEGECSGSCTESLDSCECDMLRFSPKRTKGQHQINFISSCHNNKFAFQASEQPSLQDLLDELCWEGDGDDPGISEEEILEFKARQVEVESKRQKLRQSLRQRFEELHMSRHLSTI</sequence>
<dbReference type="GeneID" id="106067723"/>
<dbReference type="OMA" id="YCAIATI"/>
<reference evidence="5 6" key="2">
    <citation type="submission" date="2025-04" db="UniProtKB">
        <authorList>
            <consortium name="RefSeq"/>
        </authorList>
    </citation>
    <scope>IDENTIFICATION</scope>
</reference>
<evidence type="ECO:0000313" key="6">
    <source>
        <dbReference type="RefSeq" id="XP_013082418.1"/>
    </source>
</evidence>
<dbReference type="PANTHER" id="PTHR13601:SF2">
    <property type="entry name" value="GAMETOGENETIN-BINDING PROTEIN 2"/>
    <property type="match status" value="1"/>
</dbReference>